<accession>A0A6G1PX54</accession>
<dbReference type="Proteomes" id="UP000503349">
    <property type="component" value="Chromosome 10"/>
</dbReference>
<feature type="compositionally biased region" description="Basic residues" evidence="1">
    <location>
        <begin position="19"/>
        <end position="31"/>
    </location>
</feature>
<reference evidence="3" key="2">
    <citation type="submission" date="2019-02" db="EMBL/GenBank/DDBJ databases">
        <title>Opniocepnalus argus Var Kimnra genome.</title>
        <authorList>
            <person name="Zhou C."/>
            <person name="Xiao S."/>
        </authorList>
    </citation>
    <scope>NUCLEOTIDE SEQUENCE [LARGE SCALE GENOMIC DNA]</scope>
</reference>
<proteinExistence type="predicted"/>
<keyword evidence="3" id="KW-1185">Reference proteome</keyword>
<evidence type="ECO:0000256" key="1">
    <source>
        <dbReference type="SAM" id="MobiDB-lite"/>
    </source>
</evidence>
<evidence type="ECO:0000313" key="2">
    <source>
        <dbReference type="EMBL" id="KAF3694817.1"/>
    </source>
</evidence>
<reference evidence="2 3" key="1">
    <citation type="submission" date="2019-02" db="EMBL/GenBank/DDBJ databases">
        <title>Opniocepnalus argus genome.</title>
        <authorList>
            <person name="Zhou C."/>
            <person name="Xiao S."/>
        </authorList>
    </citation>
    <scope>NUCLEOTIDE SEQUENCE [LARGE SCALE GENOMIC DNA]</scope>
    <source>
        <strain evidence="2">OARG1902GOOAL</strain>
        <tissue evidence="2">Muscle</tissue>
    </source>
</reference>
<sequence length="49" mass="5598">MSHGADTLPASPEMDHTTQHTHTHTRRHTHTQTHTVFFFNTSSIQTLSQ</sequence>
<feature type="region of interest" description="Disordered" evidence="1">
    <location>
        <begin position="1"/>
        <end position="34"/>
    </location>
</feature>
<name>A0A6G1PX54_CHAAH</name>
<gene>
    <name evidence="2" type="ORF">EXN66_Car010493</name>
</gene>
<protein>
    <submittedName>
        <fullName evidence="2">Uncharacterized protein</fullName>
    </submittedName>
</protein>
<dbReference type="EMBL" id="CM015721">
    <property type="protein sequence ID" value="KAF3694817.1"/>
    <property type="molecule type" value="Genomic_DNA"/>
</dbReference>
<organism evidence="2 3">
    <name type="scientific">Channa argus</name>
    <name type="common">Northern snakehead</name>
    <name type="synonym">Ophicephalus argus</name>
    <dbReference type="NCBI Taxonomy" id="215402"/>
    <lineage>
        <taxon>Eukaryota</taxon>
        <taxon>Metazoa</taxon>
        <taxon>Chordata</taxon>
        <taxon>Craniata</taxon>
        <taxon>Vertebrata</taxon>
        <taxon>Euteleostomi</taxon>
        <taxon>Actinopterygii</taxon>
        <taxon>Neopterygii</taxon>
        <taxon>Teleostei</taxon>
        <taxon>Neoteleostei</taxon>
        <taxon>Acanthomorphata</taxon>
        <taxon>Anabantaria</taxon>
        <taxon>Anabantiformes</taxon>
        <taxon>Channoidei</taxon>
        <taxon>Channidae</taxon>
        <taxon>Channa</taxon>
    </lineage>
</organism>
<evidence type="ECO:0000313" key="3">
    <source>
        <dbReference type="Proteomes" id="UP000503349"/>
    </source>
</evidence>
<dbReference type="AlphaFoldDB" id="A0A6G1PX54"/>